<dbReference type="SUPFAM" id="SSF53448">
    <property type="entry name" value="Nucleotide-diphospho-sugar transferases"/>
    <property type="match status" value="1"/>
</dbReference>
<dbReference type="InterPro" id="IPR029044">
    <property type="entry name" value="Nucleotide-diphossugar_trans"/>
</dbReference>
<dbReference type="PANTHER" id="PTHR48090">
    <property type="entry name" value="UNDECAPRENYL-PHOSPHATE 4-DEOXY-4-FORMAMIDO-L-ARABINOSE TRANSFERASE-RELATED"/>
    <property type="match status" value="1"/>
</dbReference>
<evidence type="ECO:0000313" key="3">
    <source>
        <dbReference type="Proteomes" id="UP000287352"/>
    </source>
</evidence>
<dbReference type="Proteomes" id="UP000287352">
    <property type="component" value="Unassembled WGS sequence"/>
</dbReference>
<dbReference type="InterPro" id="IPR001173">
    <property type="entry name" value="Glyco_trans_2-like"/>
</dbReference>
<dbReference type="InterPro" id="IPR050256">
    <property type="entry name" value="Glycosyltransferase_2"/>
</dbReference>
<dbReference type="Pfam" id="PF00535">
    <property type="entry name" value="Glycos_transf_2"/>
    <property type="match status" value="1"/>
</dbReference>
<sequence>MSSRVSVVEGQRYPQVSVVIPARNEAQNLYHVLPYIPSIVSEVILVDGHSQDETIAVAQRLLPSIRILKQSGKGKGDALRAGFAACTGDIIVMLDADGSADPQEIPLFVDALLKGYDFAKGSRFLNGGGSYDITALRRVGNYALSQCVNLLFWTNYSDLCYGYNAFWRRCLDQVEVDCDGFEVETLLNLRMYQAKLKVIEIPSFEHPRIHGESNLNTFRDGWRVLQTIVKERRKGLFSSKSPTYHLKSSSLLPPD</sequence>
<evidence type="ECO:0000313" key="2">
    <source>
        <dbReference type="EMBL" id="GCE12654.1"/>
    </source>
</evidence>
<accession>A0A402A0L6</accession>
<organism evidence="2 3">
    <name type="scientific">Tengunoibacter tsumagoiensis</name>
    <dbReference type="NCBI Taxonomy" id="2014871"/>
    <lineage>
        <taxon>Bacteria</taxon>
        <taxon>Bacillati</taxon>
        <taxon>Chloroflexota</taxon>
        <taxon>Ktedonobacteria</taxon>
        <taxon>Ktedonobacterales</taxon>
        <taxon>Dictyobacteraceae</taxon>
        <taxon>Tengunoibacter</taxon>
    </lineage>
</organism>
<dbReference type="RefSeq" id="WP_245994073.1">
    <property type="nucleotide sequence ID" value="NZ_BIFR01000001.1"/>
</dbReference>
<proteinExistence type="predicted"/>
<comment type="caution">
    <text evidence="2">The sequence shown here is derived from an EMBL/GenBank/DDBJ whole genome shotgun (WGS) entry which is preliminary data.</text>
</comment>
<reference evidence="3" key="1">
    <citation type="submission" date="2018-12" db="EMBL/GenBank/DDBJ databases">
        <title>Tengunoibacter tsumagoiensis gen. nov., sp. nov., Dictyobacter kobayashii sp. nov., D. alpinus sp. nov., and D. joshuensis sp. nov. and description of Dictyobacteraceae fam. nov. within the order Ktedonobacterales isolated from Tengu-no-mugimeshi.</title>
        <authorList>
            <person name="Wang C.M."/>
            <person name="Zheng Y."/>
            <person name="Sakai Y."/>
            <person name="Toyoda A."/>
            <person name="Minakuchi Y."/>
            <person name="Abe K."/>
            <person name="Yokota A."/>
            <person name="Yabe S."/>
        </authorList>
    </citation>
    <scope>NUCLEOTIDE SEQUENCE [LARGE SCALE GENOMIC DNA]</scope>
    <source>
        <strain evidence="3">Uno3</strain>
    </source>
</reference>
<dbReference type="PANTHER" id="PTHR48090:SF7">
    <property type="entry name" value="RFBJ PROTEIN"/>
    <property type="match status" value="1"/>
</dbReference>
<feature type="domain" description="Glycosyltransferase 2-like" evidence="1">
    <location>
        <begin position="17"/>
        <end position="139"/>
    </location>
</feature>
<dbReference type="Gene3D" id="3.90.550.10">
    <property type="entry name" value="Spore Coat Polysaccharide Biosynthesis Protein SpsA, Chain A"/>
    <property type="match status" value="1"/>
</dbReference>
<dbReference type="EMBL" id="BIFR01000001">
    <property type="protein sequence ID" value="GCE12654.1"/>
    <property type="molecule type" value="Genomic_DNA"/>
</dbReference>
<protein>
    <recommendedName>
        <fullName evidence="1">Glycosyltransferase 2-like domain-containing protein</fullName>
    </recommendedName>
</protein>
<gene>
    <name evidence="2" type="ORF">KTT_25130</name>
</gene>
<keyword evidence="3" id="KW-1185">Reference proteome</keyword>
<dbReference type="AlphaFoldDB" id="A0A402A0L6"/>
<dbReference type="CDD" id="cd04179">
    <property type="entry name" value="DPM_DPG-synthase_like"/>
    <property type="match status" value="1"/>
</dbReference>
<evidence type="ECO:0000259" key="1">
    <source>
        <dbReference type="Pfam" id="PF00535"/>
    </source>
</evidence>
<name>A0A402A0L6_9CHLR</name>